<keyword evidence="1" id="KW-0812">Transmembrane</keyword>
<evidence type="ECO:0000313" key="3">
    <source>
        <dbReference type="EMBL" id="AUR01850.1"/>
    </source>
</evidence>
<geneLocation type="plasmid" evidence="2 5">
    <name>pP66_e</name>
</geneLocation>
<reference evidence="2 5" key="3">
    <citation type="journal article" date="2017" name="Int. J. Syst. Evol. Microbiol.">
        <title>Adaptation of Surface-Associated Bacteria to the Open Ocean: A Genomically Distinct Subpopulation of Phaeobacter gallaeciensis Colonizes Pacific Mesozooplankton.</title>
        <authorList>
            <person name="Freese H.M."/>
            <person name="Methner A."/>
            <person name="Overmann J."/>
        </authorList>
    </citation>
    <scope>NUCLEOTIDE SEQUENCE [LARGE SCALE GENOMIC DNA]</scope>
    <source>
        <strain evidence="2 5">P66</strain>
        <plasmid evidence="2 5">pP66_e</plasmid>
    </source>
</reference>
<evidence type="ECO:0000256" key="1">
    <source>
        <dbReference type="SAM" id="Phobius"/>
    </source>
</evidence>
<evidence type="ECO:0000313" key="5">
    <source>
        <dbReference type="Proteomes" id="UP000236536"/>
    </source>
</evidence>
<proteinExistence type="predicted"/>
<dbReference type="EMBL" id="CP010731">
    <property type="protein sequence ID" value="AUR01850.1"/>
    <property type="molecule type" value="Genomic_DNA"/>
</dbReference>
<sequence length="188" mass="20902">MLRASFHPRHLTSALRQYRRNVPLLPVVVCIALGLAIGVSPASRAGAGVDDIQPRDGHWLALMQFRSVSGCSATLRREIEADAEDEVLYSKPLTFSTPLDLNHLNAAWEVDIDWTRTSPNRWEGVMTEVERTLFGKVTTVTALKTRVISEGLIDQKAVATITFPPRIARQIGTAEPCVVHADITHRRR</sequence>
<protein>
    <submittedName>
        <fullName evidence="3">Uncharacterized protein</fullName>
    </submittedName>
</protein>
<keyword evidence="1" id="KW-1133">Transmembrane helix</keyword>
<evidence type="ECO:0000313" key="4">
    <source>
        <dbReference type="Proteomes" id="UP000236447"/>
    </source>
</evidence>
<keyword evidence="3" id="KW-0614">Plasmid</keyword>
<feature type="transmembrane region" description="Helical" evidence="1">
    <location>
        <begin position="21"/>
        <end position="39"/>
    </location>
</feature>
<gene>
    <name evidence="2" type="ORF">PhaeoP66_04394</name>
    <name evidence="3" type="ORF">PhaeoP88_04538</name>
</gene>
<geneLocation type="plasmid" evidence="3">
    <name>pP88_f</name>
</geneLocation>
<accession>A0A2I7IRL5</accession>
<geneLocation type="plasmid" evidence="4">
    <name>pp88_f</name>
</geneLocation>
<dbReference type="EMBL" id="CP010710">
    <property type="protein sequence ID" value="AUQ97120.1"/>
    <property type="molecule type" value="Genomic_DNA"/>
</dbReference>
<dbReference type="Proteomes" id="UP000236536">
    <property type="component" value="Plasmid pP66_e"/>
</dbReference>
<dbReference type="Proteomes" id="UP000236447">
    <property type="component" value="Plasmid pP88_f"/>
</dbReference>
<keyword evidence="5" id="KW-1185">Reference proteome</keyword>
<evidence type="ECO:0000313" key="2">
    <source>
        <dbReference type="EMBL" id="AUQ97120.1"/>
    </source>
</evidence>
<reference evidence="4 5" key="2">
    <citation type="journal article" date="2017" name="Genome Biol. Evol.">
        <title>Trajectories and Drivers of Genome Evolution in Surface-Associated Marine Phaeobacter.</title>
        <authorList>
            <person name="Freese H.M."/>
            <person name="Sikorski J."/>
            <person name="Bunk B."/>
            <person name="Scheuner C."/>
            <person name="Meier-Kolthoff J.P."/>
            <person name="Sproer C."/>
            <person name="Gram L."/>
            <person name="Overmann J."/>
        </authorList>
    </citation>
    <scope>NUCLEOTIDE SEQUENCE [LARGE SCALE GENOMIC DNA]</scope>
    <source>
        <strain evidence="2 5">P66</strain>
        <strain evidence="3 4">P88</strain>
        <plasmid evidence="2 5">pP66_e</plasmid>
        <plasmid evidence="4">pp88_f</plasmid>
        <plasmid evidence="3">pP88_f</plasmid>
    </source>
</reference>
<dbReference type="RefSeq" id="WP_247656210.1">
    <property type="nucleotide sequence ID" value="NZ_CANLFJ010000014.1"/>
</dbReference>
<organism evidence="3 4">
    <name type="scientific">Phaeobacter inhibens</name>
    <dbReference type="NCBI Taxonomy" id="221822"/>
    <lineage>
        <taxon>Bacteria</taxon>
        <taxon>Pseudomonadati</taxon>
        <taxon>Pseudomonadota</taxon>
        <taxon>Alphaproteobacteria</taxon>
        <taxon>Rhodobacterales</taxon>
        <taxon>Roseobacteraceae</taxon>
        <taxon>Phaeobacter</taxon>
    </lineage>
</organism>
<name>A0A2I7IRL5_9RHOB</name>
<dbReference type="AlphaFoldDB" id="A0A2I7IRL5"/>
<reference evidence="3 4" key="1">
    <citation type="journal article" date="2017" name="Front. Microbiol.">
        <title>Phaeobacter piscinae sp. nov., a species of the Roseobacter group and potential aquaculture probiont.</title>
        <authorList>
            <person name="Sonnenschein E.C."/>
            <person name="Phippen C.B.W."/>
            <person name="Nielsen K.F."/>
            <person name="Mateiu R.V."/>
            <person name="Melchiorsen J."/>
            <person name="Gram L."/>
            <person name="Overmann J."/>
            <person name="Freese H.M."/>
        </authorList>
    </citation>
    <scope>NUCLEOTIDE SEQUENCE [LARGE SCALE GENOMIC DNA]</scope>
    <source>
        <strain evidence="3 4">P88</strain>
        <plasmid evidence="3">pP88_f</plasmid>
        <plasmid evidence="4">pp88_f</plasmid>
    </source>
</reference>
<keyword evidence="1" id="KW-0472">Membrane</keyword>